<dbReference type="OrthoDB" id="10652408at2759"/>
<feature type="compositionally biased region" description="Low complexity" evidence="1">
    <location>
        <begin position="8"/>
        <end position="63"/>
    </location>
</feature>
<evidence type="ECO:0000256" key="1">
    <source>
        <dbReference type="SAM" id="MobiDB-lite"/>
    </source>
</evidence>
<accession>A0A3M7PT48</accession>
<dbReference type="AlphaFoldDB" id="A0A3M7PT48"/>
<protein>
    <submittedName>
        <fullName evidence="2">Uncharacterized protein</fullName>
    </submittedName>
</protein>
<reference evidence="2 3" key="1">
    <citation type="journal article" date="2018" name="Sci. Rep.">
        <title>Genomic signatures of local adaptation to the degree of environmental predictability in rotifers.</title>
        <authorList>
            <person name="Franch-Gras L."/>
            <person name="Hahn C."/>
            <person name="Garcia-Roger E.M."/>
            <person name="Carmona M.J."/>
            <person name="Serra M."/>
            <person name="Gomez A."/>
        </authorList>
    </citation>
    <scope>NUCLEOTIDE SEQUENCE [LARGE SCALE GENOMIC DNA]</scope>
    <source>
        <strain evidence="2">HYR1</strain>
    </source>
</reference>
<gene>
    <name evidence="2" type="ORF">BpHYR1_028918</name>
</gene>
<comment type="caution">
    <text evidence="2">The sequence shown here is derived from an EMBL/GenBank/DDBJ whole genome shotgun (WGS) entry which is preliminary data.</text>
</comment>
<evidence type="ECO:0000313" key="2">
    <source>
        <dbReference type="EMBL" id="RNA02109.1"/>
    </source>
</evidence>
<name>A0A3M7PT48_BRAPC</name>
<dbReference type="Proteomes" id="UP000276133">
    <property type="component" value="Unassembled WGS sequence"/>
</dbReference>
<feature type="region of interest" description="Disordered" evidence="1">
    <location>
        <begin position="1"/>
        <end position="72"/>
    </location>
</feature>
<organism evidence="2 3">
    <name type="scientific">Brachionus plicatilis</name>
    <name type="common">Marine rotifer</name>
    <name type="synonym">Brachionus muelleri</name>
    <dbReference type="NCBI Taxonomy" id="10195"/>
    <lineage>
        <taxon>Eukaryota</taxon>
        <taxon>Metazoa</taxon>
        <taxon>Spiralia</taxon>
        <taxon>Gnathifera</taxon>
        <taxon>Rotifera</taxon>
        <taxon>Eurotatoria</taxon>
        <taxon>Monogononta</taxon>
        <taxon>Pseudotrocha</taxon>
        <taxon>Ploima</taxon>
        <taxon>Brachionidae</taxon>
        <taxon>Brachionus</taxon>
    </lineage>
</organism>
<evidence type="ECO:0000313" key="3">
    <source>
        <dbReference type="Proteomes" id="UP000276133"/>
    </source>
</evidence>
<sequence>MSAAPVLSGPRGSAAPVPSAAPVLSGPRASGAPVPSAAPVLSGPRASGSAAPVPSAAPVLSGPRASGAPVFSSPRASFARASNNVSLPASVSTVAAAITSPKLSGGRAPQQTFSQWVRHQNVPTSSTLERELNITSEFNLENWTREIEAELEKKRAELPTPQLPTQSFSSAKAKIASLIPSLAPEPFSCCSQPSTSLFSLDLNLASTFSSSAPVFPPYFNFPFYGPFLSTASPCGLPCGSSNPLVLF</sequence>
<proteinExistence type="predicted"/>
<dbReference type="EMBL" id="REGN01009046">
    <property type="protein sequence ID" value="RNA02109.1"/>
    <property type="molecule type" value="Genomic_DNA"/>
</dbReference>
<keyword evidence="3" id="KW-1185">Reference proteome</keyword>